<dbReference type="SUPFAM" id="SSF48225">
    <property type="entry name" value="Seven-hairpin glycosidases"/>
    <property type="match status" value="1"/>
</dbReference>
<accession>A0A2G8RPL9</accession>
<feature type="disulfide bond" evidence="13">
    <location>
        <begin position="317"/>
        <end position="346"/>
    </location>
</feature>
<keyword evidence="4 16" id="KW-0732">Signal</keyword>
<dbReference type="GO" id="GO:0036503">
    <property type="term" value="P:ERAD pathway"/>
    <property type="evidence" value="ECO:0007669"/>
    <property type="project" value="UniProtKB-ARBA"/>
</dbReference>
<comment type="catalytic activity">
    <reaction evidence="9">
        <text>N(4)-(alpha-D-Man-(1-&gt;2)-alpha-D-Man-(1-&gt;2)-alpha-D-Man-(1-&gt;3)-[alpha-D-Man-(1-&gt;3)-[alpha-D-Man-(1-&gt;2)-alpha-D-Man-(1-&gt;6)]-alpha-D-Man-(1-&gt;6)]-beta-D-Man-(1-&gt;4)-beta-D-GlcNAc-(1-&gt;4)-beta-D-GlcNAc)-L-asparaginyl-[protein] (N-glucan mannose isomer 8A1,2,3B1,3) + 3 H2O = N(4)-(alpha-D-Man-(1-&gt;3)-[alpha-D-Man-(1-&gt;3)-[alpha-D-Man-(1-&gt;6)]-alpha-D-Man-(1-&gt;6)]-beta-D-Man-(1-&gt;4)-beta-D-GlcNAc-(1-&gt;4)-beta-D-GlcNAc)-L-asparaginyl-[protein] (N-glucan mannose isomer 5A1,2) + 3 beta-D-mannose</text>
        <dbReference type="Rhea" id="RHEA:56028"/>
        <dbReference type="Rhea" id="RHEA-COMP:14358"/>
        <dbReference type="Rhea" id="RHEA-COMP:14367"/>
        <dbReference type="ChEBI" id="CHEBI:15377"/>
        <dbReference type="ChEBI" id="CHEBI:28563"/>
        <dbReference type="ChEBI" id="CHEBI:59087"/>
        <dbReference type="ChEBI" id="CHEBI:60628"/>
        <dbReference type="EC" id="3.2.1.113"/>
    </reaction>
</comment>
<evidence type="ECO:0000256" key="8">
    <source>
        <dbReference type="ARBA" id="ARBA00023295"/>
    </source>
</evidence>
<evidence type="ECO:0000256" key="6">
    <source>
        <dbReference type="ARBA" id="ARBA00023157"/>
    </source>
</evidence>
<protein>
    <recommendedName>
        <fullName evidence="14">alpha-1,2-Mannosidase</fullName>
        <ecNumber evidence="14">3.2.1.-</ecNumber>
    </recommendedName>
</protein>
<dbReference type="EC" id="3.2.1.-" evidence="14"/>
<dbReference type="GO" id="GO:0016020">
    <property type="term" value="C:membrane"/>
    <property type="evidence" value="ECO:0007669"/>
    <property type="project" value="InterPro"/>
</dbReference>
<feature type="compositionally biased region" description="Polar residues" evidence="15">
    <location>
        <begin position="509"/>
        <end position="518"/>
    </location>
</feature>
<evidence type="ECO:0000256" key="9">
    <source>
        <dbReference type="ARBA" id="ARBA00047669"/>
    </source>
</evidence>
<feature type="region of interest" description="Disordered" evidence="15">
    <location>
        <begin position="502"/>
        <end position="542"/>
    </location>
</feature>
<evidence type="ECO:0000256" key="15">
    <source>
        <dbReference type="SAM" id="MobiDB-lite"/>
    </source>
</evidence>
<evidence type="ECO:0000256" key="14">
    <source>
        <dbReference type="RuleBase" id="RU361193"/>
    </source>
</evidence>
<evidence type="ECO:0000256" key="16">
    <source>
        <dbReference type="SAM" id="SignalP"/>
    </source>
</evidence>
<organism evidence="17 18">
    <name type="scientific">Ganoderma sinense ZZ0214-1</name>
    <dbReference type="NCBI Taxonomy" id="1077348"/>
    <lineage>
        <taxon>Eukaryota</taxon>
        <taxon>Fungi</taxon>
        <taxon>Dikarya</taxon>
        <taxon>Basidiomycota</taxon>
        <taxon>Agaricomycotina</taxon>
        <taxon>Agaricomycetes</taxon>
        <taxon>Polyporales</taxon>
        <taxon>Polyporaceae</taxon>
        <taxon>Ganoderma</taxon>
    </lineage>
</organism>
<feature type="signal peptide" evidence="16">
    <location>
        <begin position="1"/>
        <end position="21"/>
    </location>
</feature>
<evidence type="ECO:0000313" key="17">
    <source>
        <dbReference type="EMBL" id="PIL23446.1"/>
    </source>
</evidence>
<evidence type="ECO:0000256" key="13">
    <source>
        <dbReference type="PIRSR" id="PIRSR601382-3"/>
    </source>
</evidence>
<dbReference type="Proteomes" id="UP000230002">
    <property type="component" value="Unassembled WGS sequence"/>
</dbReference>
<evidence type="ECO:0000256" key="5">
    <source>
        <dbReference type="ARBA" id="ARBA00022801"/>
    </source>
</evidence>
<comment type="pathway">
    <text evidence="2">Protein modification; protein glycosylation.</text>
</comment>
<dbReference type="Gene3D" id="1.50.10.10">
    <property type="match status" value="1"/>
</dbReference>
<gene>
    <name evidence="17" type="ORF">GSI_14757</name>
</gene>
<feature type="active site" evidence="11">
    <location>
        <position position="252"/>
    </location>
</feature>
<name>A0A2G8RPL9_9APHY</name>
<dbReference type="PANTHER" id="PTHR11742">
    <property type="entry name" value="MANNOSYL-OLIGOSACCHARIDE ALPHA-1,2-MANNOSIDASE-RELATED"/>
    <property type="match status" value="1"/>
</dbReference>
<evidence type="ECO:0000256" key="3">
    <source>
        <dbReference type="ARBA" id="ARBA00007658"/>
    </source>
</evidence>
<dbReference type="InterPro" id="IPR012341">
    <property type="entry name" value="6hp_glycosidase-like_sf"/>
</dbReference>
<feature type="binding site" evidence="12">
    <location>
        <position position="490"/>
    </location>
    <ligand>
        <name>Ca(2+)</name>
        <dbReference type="ChEBI" id="CHEBI:29108"/>
    </ligand>
</feature>
<dbReference type="InterPro" id="IPR001382">
    <property type="entry name" value="Glyco_hydro_47"/>
</dbReference>
<proteinExistence type="inferred from homology"/>
<comment type="caution">
    <text evidence="17">The sequence shown here is derived from an EMBL/GenBank/DDBJ whole genome shotgun (WGS) entry which is preliminary data.</text>
</comment>
<keyword evidence="7" id="KW-0325">Glycoprotein</keyword>
<dbReference type="OrthoDB" id="8118055at2759"/>
<evidence type="ECO:0000256" key="1">
    <source>
        <dbReference type="ARBA" id="ARBA00001913"/>
    </source>
</evidence>
<dbReference type="GO" id="GO:0005509">
    <property type="term" value="F:calcium ion binding"/>
    <property type="evidence" value="ECO:0007669"/>
    <property type="project" value="InterPro"/>
</dbReference>
<dbReference type="PANTHER" id="PTHR11742:SF101">
    <property type="entry name" value="MANNOSYL-OLIGOSACCHARIDE ALPHA-1,2-MANNOSIDASE 1B"/>
    <property type="match status" value="1"/>
</dbReference>
<keyword evidence="18" id="KW-1185">Reference proteome</keyword>
<keyword evidence="8 14" id="KW-0326">Glycosidase</keyword>
<evidence type="ECO:0000256" key="4">
    <source>
        <dbReference type="ARBA" id="ARBA00022729"/>
    </source>
</evidence>
<feature type="active site" description="Proton donor" evidence="11">
    <location>
        <position position="122"/>
    </location>
</feature>
<evidence type="ECO:0000256" key="11">
    <source>
        <dbReference type="PIRSR" id="PIRSR601382-1"/>
    </source>
</evidence>
<keyword evidence="12" id="KW-0106">Calcium</keyword>
<dbReference type="Pfam" id="PF01532">
    <property type="entry name" value="Glyco_hydro_47"/>
    <property type="match status" value="1"/>
</dbReference>
<dbReference type="FunFam" id="1.50.10.10:FF:000047">
    <property type="entry name" value="Mannosyl-oligosaccharide alpha-1,2-mannosidase"/>
    <property type="match status" value="1"/>
</dbReference>
<evidence type="ECO:0000256" key="7">
    <source>
        <dbReference type="ARBA" id="ARBA00023180"/>
    </source>
</evidence>
<comment type="catalytic activity">
    <reaction evidence="10">
        <text>N(4)-(alpha-D-Man-(1-&gt;2)-alpha-D-Man-(1-&gt;2)-alpha-D-Man-(1-&gt;3)-[alpha-D-Man-(1-&gt;2)-alpha-D-Man-(1-&gt;3)-[alpha-D-Man-(1-&gt;2)-alpha-D-Man-(1-&gt;6)]-alpha-D-Man-(1-&gt;6)]-beta-D-Man-(1-&gt;4)-beta-D-GlcNAc-(1-&gt;4)-beta-D-GlcNAc)-L-asparaginyl-[protein] (N-glucan mannose isomer 9A1,2,3B1,2,3) + 4 H2O = N(4)-(alpha-D-Man-(1-&gt;3)-[alpha-D-Man-(1-&gt;3)-[alpha-D-Man-(1-&gt;6)]-alpha-D-Man-(1-&gt;6)]-beta-D-Man-(1-&gt;4)-beta-D-GlcNAc-(1-&gt;4)-beta-D-GlcNAc)-L-asparaginyl-[protein] (N-glucan mannose isomer 5A1,2) + 4 beta-D-mannose</text>
        <dbReference type="Rhea" id="RHEA:56008"/>
        <dbReference type="Rhea" id="RHEA-COMP:14356"/>
        <dbReference type="Rhea" id="RHEA-COMP:14367"/>
        <dbReference type="ChEBI" id="CHEBI:15377"/>
        <dbReference type="ChEBI" id="CHEBI:28563"/>
        <dbReference type="ChEBI" id="CHEBI:59087"/>
        <dbReference type="ChEBI" id="CHEBI:139493"/>
        <dbReference type="EC" id="3.2.1.113"/>
    </reaction>
</comment>
<dbReference type="GO" id="GO:0005975">
    <property type="term" value="P:carbohydrate metabolic process"/>
    <property type="evidence" value="ECO:0007669"/>
    <property type="project" value="InterPro"/>
</dbReference>
<dbReference type="PRINTS" id="PR00747">
    <property type="entry name" value="GLYHDRLASE47"/>
</dbReference>
<evidence type="ECO:0000313" key="18">
    <source>
        <dbReference type="Proteomes" id="UP000230002"/>
    </source>
</evidence>
<dbReference type="GO" id="GO:0005783">
    <property type="term" value="C:endoplasmic reticulum"/>
    <property type="evidence" value="ECO:0007669"/>
    <property type="project" value="TreeGrafter"/>
</dbReference>
<dbReference type="GO" id="GO:0004571">
    <property type="term" value="F:mannosyl-oligosaccharide 1,2-alpha-mannosidase activity"/>
    <property type="evidence" value="ECO:0007669"/>
    <property type="project" value="UniProtKB-EC"/>
</dbReference>
<dbReference type="STRING" id="1077348.A0A2G8RPL9"/>
<keyword evidence="5 14" id="KW-0378">Hydrolase</keyword>
<feature type="active site" evidence="11">
    <location>
        <position position="401"/>
    </location>
</feature>
<keyword evidence="12" id="KW-0479">Metal-binding</keyword>
<dbReference type="InterPro" id="IPR050749">
    <property type="entry name" value="Glycosyl_Hydrolase_47"/>
</dbReference>
<dbReference type="AlphaFoldDB" id="A0A2G8RPL9"/>
<dbReference type="InterPro" id="IPR036026">
    <property type="entry name" value="Seven-hairpin_glycosidases"/>
</dbReference>
<evidence type="ECO:0000256" key="2">
    <source>
        <dbReference type="ARBA" id="ARBA00004922"/>
    </source>
</evidence>
<evidence type="ECO:0000256" key="10">
    <source>
        <dbReference type="ARBA" id="ARBA00048605"/>
    </source>
</evidence>
<feature type="chain" id="PRO_5013715118" description="alpha-1,2-Mannosidase" evidence="16">
    <location>
        <begin position="22"/>
        <end position="542"/>
    </location>
</feature>
<reference evidence="17 18" key="1">
    <citation type="journal article" date="2015" name="Sci. Rep.">
        <title>Chromosome-level genome map provides insights into diverse defense mechanisms in the medicinal fungus Ganoderma sinense.</title>
        <authorList>
            <person name="Zhu Y."/>
            <person name="Xu J."/>
            <person name="Sun C."/>
            <person name="Zhou S."/>
            <person name="Xu H."/>
            <person name="Nelson D.R."/>
            <person name="Qian J."/>
            <person name="Song J."/>
            <person name="Luo H."/>
            <person name="Xiang L."/>
            <person name="Li Y."/>
            <person name="Xu Z."/>
            <person name="Ji A."/>
            <person name="Wang L."/>
            <person name="Lu S."/>
            <person name="Hayward A."/>
            <person name="Sun W."/>
            <person name="Li X."/>
            <person name="Schwartz D.C."/>
            <person name="Wang Y."/>
            <person name="Chen S."/>
        </authorList>
    </citation>
    <scope>NUCLEOTIDE SEQUENCE [LARGE SCALE GENOMIC DNA]</scope>
    <source>
        <strain evidence="17 18">ZZ0214-1</strain>
    </source>
</reference>
<evidence type="ECO:0000256" key="12">
    <source>
        <dbReference type="PIRSR" id="PIRSR601382-2"/>
    </source>
</evidence>
<keyword evidence="6 13" id="KW-1015">Disulfide bond</keyword>
<comment type="similarity">
    <text evidence="3 14">Belongs to the glycosyl hydrolase 47 family.</text>
</comment>
<sequence length="542" mass="58843">MVSLSLRASIVALACVSGGLAANIQLPGLSLPEDAATHRQNVKDIFLTSWNAYKQYAYPHDDLTPVTASWTDGRNGWGASVVDALSTLAIMGETDIFEEAINFTAGIDFTHDHSGSTASVFETTIRYLGGMMSAYELTGEQYPVLVQQAQTLADKLAFAWANGNTVPYGQININTTVPSVGTNSIAGSGTLTLEWSRLAKHTGNDTYRALAEGTIRTIIAQAKPLPGCPAQGIDPTTSKPVGAYVTWGGGSDSYFEYLIKYARLTNTDDTIFADNWATAVDSSIRTLLRTSTVGNWTYLADLDNSGTIRHIGSHLACFMAGNWIMGGRLLNNQTIVDIGLDLNEGCWNTYASTATGIGPESFGYFSTDGNYTGSTPSAAQIAFYNEHGFFINSQYYYMRPEVLESNFYAWRYTGDTKYYDRAISAYQSFQTYLKTPNIDAFAPINNVNAADGGGFINDMESFWFAEVLKYLYLTFDDPDHISLDAYVFNTEAHPYVAPSAKDSYGSGKLASTSNQPFKTNPGELPLVSPAAKIPATRPGDAL</sequence>
<dbReference type="EMBL" id="AYKW01000068">
    <property type="protein sequence ID" value="PIL23446.1"/>
    <property type="molecule type" value="Genomic_DNA"/>
</dbReference>
<comment type="cofactor">
    <cofactor evidence="1 12">
        <name>Ca(2+)</name>
        <dbReference type="ChEBI" id="CHEBI:29108"/>
    </cofactor>
</comment>
<feature type="active site" description="Proton donor" evidence="11">
    <location>
        <position position="360"/>
    </location>
</feature>